<sequence length="74" mass="7809">MNVSVTVRKFQDRHLLSVVARPRVAAVLGEHVLIEGQELSGLPLDASAVECLRAAFTAIGAALALRDAVDVVDS</sequence>
<protein>
    <submittedName>
        <fullName evidence="1">Uncharacterized protein</fullName>
    </submittedName>
</protein>
<reference evidence="1" key="1">
    <citation type="submission" date="2015-06" db="EMBL/GenBank/DDBJ databases">
        <authorList>
            <person name="Joergensen T."/>
        </authorList>
    </citation>
    <scope>NUCLEOTIDE SEQUENCE</scope>
    <source>
        <strain evidence="1">RGFK0926</strain>
    </source>
</reference>
<proteinExistence type="predicted"/>
<dbReference type="AlphaFoldDB" id="A0A0H5QJV9"/>
<name>A0A0H5QJV9_9ZZZZ</name>
<reference evidence="1" key="2">
    <citation type="submission" date="2015-07" db="EMBL/GenBank/DDBJ databases">
        <title>Plasmids, circular viruses and viroids from rat gut.</title>
        <authorList>
            <person name="Jorgensen T.J."/>
            <person name="Hansen M.A."/>
            <person name="Xu Z."/>
            <person name="Tabak M.A."/>
            <person name="Sorensen S.J."/>
            <person name="Hansen L.H."/>
        </authorList>
    </citation>
    <scope>NUCLEOTIDE SEQUENCE</scope>
    <source>
        <strain evidence="1">RGFK0926</strain>
    </source>
</reference>
<accession>A0A0H5QJV9</accession>
<dbReference type="EMBL" id="LN853525">
    <property type="protein sequence ID" value="CRY96107.1"/>
    <property type="molecule type" value="Genomic_DNA"/>
</dbReference>
<organism evidence="1">
    <name type="scientific">uncultured prokaryote</name>
    <dbReference type="NCBI Taxonomy" id="198431"/>
    <lineage>
        <taxon>unclassified sequences</taxon>
        <taxon>environmental samples</taxon>
    </lineage>
</organism>
<evidence type="ECO:0000313" key="1">
    <source>
        <dbReference type="EMBL" id="CRY96107.1"/>
    </source>
</evidence>